<name>A0A7Z0E4V4_RHILE</name>
<dbReference type="Proteomes" id="UP000535276">
    <property type="component" value="Unassembled WGS sequence"/>
</dbReference>
<evidence type="ECO:0000313" key="2">
    <source>
        <dbReference type="EMBL" id="NYJ15075.1"/>
    </source>
</evidence>
<feature type="compositionally biased region" description="Basic residues" evidence="1">
    <location>
        <begin position="56"/>
        <end position="66"/>
    </location>
</feature>
<feature type="region of interest" description="Disordered" evidence="1">
    <location>
        <begin position="1"/>
        <end position="20"/>
    </location>
</feature>
<feature type="compositionally biased region" description="Basic and acidic residues" evidence="1">
    <location>
        <begin position="8"/>
        <end position="20"/>
    </location>
</feature>
<dbReference type="EMBL" id="JACBZV010000016">
    <property type="protein sequence ID" value="NYJ15075.1"/>
    <property type="molecule type" value="Genomic_DNA"/>
</dbReference>
<dbReference type="AlphaFoldDB" id="A0A7Z0E4V4"/>
<organism evidence="2 3">
    <name type="scientific">Rhizobium leguminosarum</name>
    <dbReference type="NCBI Taxonomy" id="384"/>
    <lineage>
        <taxon>Bacteria</taxon>
        <taxon>Pseudomonadati</taxon>
        <taxon>Pseudomonadota</taxon>
        <taxon>Alphaproteobacteria</taxon>
        <taxon>Hyphomicrobiales</taxon>
        <taxon>Rhizobiaceae</taxon>
        <taxon>Rhizobium/Agrobacterium group</taxon>
        <taxon>Rhizobium</taxon>
    </lineage>
</organism>
<comment type="caution">
    <text evidence="2">The sequence shown here is derived from an EMBL/GenBank/DDBJ whole genome shotgun (WGS) entry which is preliminary data.</text>
</comment>
<evidence type="ECO:0000313" key="3">
    <source>
        <dbReference type="Proteomes" id="UP000535276"/>
    </source>
</evidence>
<sequence>MPNAALGKHPEEFARRQQKAARERWLNQEISARYDELMNTPGLGIPAETARARFETKRRKDAMKAR</sequence>
<gene>
    <name evidence="2" type="ORF">GGI64_006180</name>
</gene>
<evidence type="ECO:0000256" key="1">
    <source>
        <dbReference type="SAM" id="MobiDB-lite"/>
    </source>
</evidence>
<dbReference type="RefSeq" id="WP_179613490.1">
    <property type="nucleotide sequence ID" value="NZ_JACBZV010000016.1"/>
</dbReference>
<feature type="region of interest" description="Disordered" evidence="1">
    <location>
        <begin position="39"/>
        <end position="66"/>
    </location>
</feature>
<protein>
    <submittedName>
        <fullName evidence="2">Antitoxin ParD1/3/4</fullName>
    </submittedName>
</protein>
<reference evidence="2 3" key="1">
    <citation type="submission" date="2020-07" db="EMBL/GenBank/DDBJ databases">
        <title>Genomic Encyclopedia of Type Strains, Phase IV (KMG-V): Genome sequencing to study the core and pangenomes of soil and plant-associated prokaryotes.</title>
        <authorList>
            <person name="Whitman W."/>
        </authorList>
    </citation>
    <scope>NUCLEOTIDE SEQUENCE [LARGE SCALE GENOMIC DNA]</scope>
    <source>
        <strain evidence="2 3">SEMIA 4052</strain>
    </source>
</reference>
<proteinExistence type="predicted"/>
<accession>A0A7Z0E4V4</accession>